<dbReference type="AlphaFoldDB" id="A0A9D3URX2"/>
<protein>
    <submittedName>
        <fullName evidence="1">Uncharacterized protein</fullName>
    </submittedName>
</protein>
<organism evidence="1 2">
    <name type="scientific">Gossypium stocksii</name>
    <dbReference type="NCBI Taxonomy" id="47602"/>
    <lineage>
        <taxon>Eukaryota</taxon>
        <taxon>Viridiplantae</taxon>
        <taxon>Streptophyta</taxon>
        <taxon>Embryophyta</taxon>
        <taxon>Tracheophyta</taxon>
        <taxon>Spermatophyta</taxon>
        <taxon>Magnoliopsida</taxon>
        <taxon>eudicotyledons</taxon>
        <taxon>Gunneridae</taxon>
        <taxon>Pentapetalae</taxon>
        <taxon>rosids</taxon>
        <taxon>malvids</taxon>
        <taxon>Malvales</taxon>
        <taxon>Malvaceae</taxon>
        <taxon>Malvoideae</taxon>
        <taxon>Gossypium</taxon>
    </lineage>
</organism>
<dbReference type="Proteomes" id="UP000828251">
    <property type="component" value="Unassembled WGS sequence"/>
</dbReference>
<accession>A0A9D3URX2</accession>
<sequence length="59" mass="6875">MSQSPERNPNEGIGLRPIRNIGGGVPNLTLQALMREMKRLFDRKIEPIKDRLYRVEIQE</sequence>
<proteinExistence type="predicted"/>
<evidence type="ECO:0000313" key="1">
    <source>
        <dbReference type="EMBL" id="KAH1056326.1"/>
    </source>
</evidence>
<evidence type="ECO:0000313" key="2">
    <source>
        <dbReference type="Proteomes" id="UP000828251"/>
    </source>
</evidence>
<dbReference type="EMBL" id="JAIQCV010000010">
    <property type="protein sequence ID" value="KAH1056326.1"/>
    <property type="molecule type" value="Genomic_DNA"/>
</dbReference>
<comment type="caution">
    <text evidence="1">The sequence shown here is derived from an EMBL/GenBank/DDBJ whole genome shotgun (WGS) entry which is preliminary data.</text>
</comment>
<reference evidence="1 2" key="1">
    <citation type="journal article" date="2021" name="Plant Biotechnol. J.">
        <title>Multi-omics assisted identification of the key and species-specific regulatory components of drought-tolerant mechanisms in Gossypium stocksii.</title>
        <authorList>
            <person name="Yu D."/>
            <person name="Ke L."/>
            <person name="Zhang D."/>
            <person name="Wu Y."/>
            <person name="Sun Y."/>
            <person name="Mei J."/>
            <person name="Sun J."/>
            <person name="Sun Y."/>
        </authorList>
    </citation>
    <scope>NUCLEOTIDE SEQUENCE [LARGE SCALE GENOMIC DNA]</scope>
    <source>
        <strain evidence="2">cv. E1</strain>
        <tissue evidence="1">Leaf</tissue>
    </source>
</reference>
<name>A0A9D3URX2_9ROSI</name>
<keyword evidence="2" id="KW-1185">Reference proteome</keyword>
<gene>
    <name evidence="1" type="ORF">J1N35_034391</name>
</gene>